<evidence type="ECO:0000256" key="6">
    <source>
        <dbReference type="ARBA" id="ARBA00022759"/>
    </source>
</evidence>
<dbReference type="HAMAP" id="MF_00104">
    <property type="entry name" value="RNase_III"/>
    <property type="match status" value="1"/>
</dbReference>
<evidence type="ECO:0000256" key="5">
    <source>
        <dbReference type="ARBA" id="ARBA00022722"/>
    </source>
</evidence>
<name>A0A9W6MMS8_9PROT</name>
<protein>
    <recommendedName>
        <fullName evidence="9">Ribonuclease 3</fullName>
        <ecNumber evidence="9">3.1.26.3</ecNumber>
    </recommendedName>
    <alternativeName>
        <fullName evidence="9">Ribonuclease III</fullName>
        <shortName evidence="9">RNase III</shortName>
    </alternativeName>
</protein>
<dbReference type="InterPro" id="IPR014720">
    <property type="entry name" value="dsRBD_dom"/>
</dbReference>
<dbReference type="InterPro" id="IPR000999">
    <property type="entry name" value="RNase_III_dom"/>
</dbReference>
<evidence type="ECO:0000313" key="12">
    <source>
        <dbReference type="EMBL" id="GLK51149.1"/>
    </source>
</evidence>
<dbReference type="PANTHER" id="PTHR11207">
    <property type="entry name" value="RIBONUCLEASE III"/>
    <property type="match status" value="1"/>
</dbReference>
<evidence type="ECO:0000256" key="7">
    <source>
        <dbReference type="ARBA" id="ARBA00022801"/>
    </source>
</evidence>
<keyword evidence="9" id="KW-0963">Cytoplasm</keyword>
<feature type="active site" evidence="9">
    <location>
        <position position="49"/>
    </location>
</feature>
<reference evidence="12" key="1">
    <citation type="journal article" date="2014" name="Int. J. Syst. Evol. Microbiol.">
        <title>Complete genome sequence of Corynebacterium casei LMG S-19264T (=DSM 44701T), isolated from a smear-ripened cheese.</title>
        <authorList>
            <consortium name="US DOE Joint Genome Institute (JGI-PGF)"/>
            <person name="Walter F."/>
            <person name="Albersmeier A."/>
            <person name="Kalinowski J."/>
            <person name="Ruckert C."/>
        </authorList>
    </citation>
    <scope>NUCLEOTIDE SEQUENCE</scope>
    <source>
        <strain evidence="12">VKM B-1513</strain>
    </source>
</reference>
<dbReference type="SUPFAM" id="SSF54768">
    <property type="entry name" value="dsRNA-binding domain-like"/>
    <property type="match status" value="1"/>
</dbReference>
<dbReference type="GO" id="GO:0046872">
    <property type="term" value="F:metal ion binding"/>
    <property type="evidence" value="ECO:0007669"/>
    <property type="project" value="UniProtKB-KW"/>
</dbReference>
<accession>A0A9W6MMS8</accession>
<dbReference type="RefSeq" id="WP_271185541.1">
    <property type="nucleotide sequence ID" value="NZ_BSFE01000001.1"/>
</dbReference>
<keyword evidence="5 9" id="KW-0540">Nuclease</keyword>
<comment type="subcellular location">
    <subcellularLocation>
        <location evidence="9">Cytoplasm</location>
    </subcellularLocation>
</comment>
<dbReference type="GO" id="GO:0004525">
    <property type="term" value="F:ribonuclease III activity"/>
    <property type="evidence" value="ECO:0007669"/>
    <property type="project" value="UniProtKB-UniRule"/>
</dbReference>
<keyword evidence="9" id="KW-0699">rRNA-binding</keyword>
<dbReference type="PROSITE" id="PS50137">
    <property type="entry name" value="DS_RBD"/>
    <property type="match status" value="1"/>
</dbReference>
<dbReference type="CDD" id="cd00593">
    <property type="entry name" value="RIBOc"/>
    <property type="match status" value="1"/>
</dbReference>
<dbReference type="GO" id="GO:0006397">
    <property type="term" value="P:mRNA processing"/>
    <property type="evidence" value="ECO:0007669"/>
    <property type="project" value="UniProtKB-UniRule"/>
</dbReference>
<evidence type="ECO:0000256" key="9">
    <source>
        <dbReference type="HAMAP-Rule" id="MF_00104"/>
    </source>
</evidence>
<dbReference type="Gene3D" id="1.10.1520.10">
    <property type="entry name" value="Ribonuclease III domain"/>
    <property type="match status" value="1"/>
</dbReference>
<dbReference type="CDD" id="cd10845">
    <property type="entry name" value="DSRM_RNAse_III_family"/>
    <property type="match status" value="1"/>
</dbReference>
<keyword evidence="8 9" id="KW-0694">RNA-binding</keyword>
<dbReference type="PANTHER" id="PTHR11207:SF0">
    <property type="entry name" value="RIBONUCLEASE 3"/>
    <property type="match status" value="1"/>
</dbReference>
<dbReference type="GO" id="GO:0008033">
    <property type="term" value="P:tRNA processing"/>
    <property type="evidence" value="ECO:0007669"/>
    <property type="project" value="UniProtKB-KW"/>
</dbReference>
<dbReference type="Pfam" id="PF00035">
    <property type="entry name" value="dsrm"/>
    <property type="match status" value="1"/>
</dbReference>
<evidence type="ECO:0000256" key="8">
    <source>
        <dbReference type="ARBA" id="ARBA00022884"/>
    </source>
</evidence>
<dbReference type="FunFam" id="1.10.1520.10:FF:000001">
    <property type="entry name" value="Ribonuclease 3"/>
    <property type="match status" value="1"/>
</dbReference>
<comment type="cofactor">
    <cofactor evidence="9">
        <name>Mg(2+)</name>
        <dbReference type="ChEBI" id="CHEBI:18420"/>
    </cofactor>
</comment>
<evidence type="ECO:0000256" key="3">
    <source>
        <dbReference type="ARBA" id="ARBA00022552"/>
    </source>
</evidence>
<dbReference type="NCBIfam" id="TIGR02191">
    <property type="entry name" value="RNaseIII"/>
    <property type="match status" value="1"/>
</dbReference>
<dbReference type="AlphaFoldDB" id="A0A9W6MMS8"/>
<comment type="caution">
    <text evidence="12">The sequence shown here is derived from an EMBL/GenBank/DDBJ whole genome shotgun (WGS) entry which is preliminary data.</text>
</comment>
<dbReference type="GO" id="GO:0010468">
    <property type="term" value="P:regulation of gene expression"/>
    <property type="evidence" value="ECO:0007669"/>
    <property type="project" value="TreeGrafter"/>
</dbReference>
<dbReference type="Proteomes" id="UP001143486">
    <property type="component" value="Unassembled WGS sequence"/>
</dbReference>
<feature type="binding site" evidence="9">
    <location>
        <position position="45"/>
    </location>
    <ligand>
        <name>Mg(2+)</name>
        <dbReference type="ChEBI" id="CHEBI:18420"/>
    </ligand>
</feature>
<keyword evidence="3 9" id="KW-0698">rRNA processing</keyword>
<evidence type="ECO:0000256" key="4">
    <source>
        <dbReference type="ARBA" id="ARBA00022664"/>
    </source>
</evidence>
<dbReference type="PROSITE" id="PS00517">
    <property type="entry name" value="RNASE_3_1"/>
    <property type="match status" value="1"/>
</dbReference>
<organism evidence="12 13">
    <name type="scientific">Maricaulis virginensis</name>
    <dbReference type="NCBI Taxonomy" id="144022"/>
    <lineage>
        <taxon>Bacteria</taxon>
        <taxon>Pseudomonadati</taxon>
        <taxon>Pseudomonadota</taxon>
        <taxon>Alphaproteobacteria</taxon>
        <taxon>Maricaulales</taxon>
        <taxon>Maricaulaceae</taxon>
        <taxon>Maricaulis</taxon>
    </lineage>
</organism>
<dbReference type="EMBL" id="BSFE01000001">
    <property type="protein sequence ID" value="GLK51149.1"/>
    <property type="molecule type" value="Genomic_DNA"/>
</dbReference>
<evidence type="ECO:0000256" key="2">
    <source>
        <dbReference type="ARBA" id="ARBA00010183"/>
    </source>
</evidence>
<evidence type="ECO:0000259" key="11">
    <source>
        <dbReference type="PROSITE" id="PS50142"/>
    </source>
</evidence>
<proteinExistence type="inferred from homology"/>
<dbReference type="SUPFAM" id="SSF69065">
    <property type="entry name" value="RNase III domain-like"/>
    <property type="match status" value="1"/>
</dbReference>
<dbReference type="GO" id="GO:0005737">
    <property type="term" value="C:cytoplasm"/>
    <property type="evidence" value="ECO:0007669"/>
    <property type="project" value="UniProtKB-SubCell"/>
</dbReference>
<evidence type="ECO:0000256" key="1">
    <source>
        <dbReference type="ARBA" id="ARBA00000109"/>
    </source>
</evidence>
<keyword evidence="4 9" id="KW-0507">mRNA processing</keyword>
<comment type="subunit">
    <text evidence="9">Homodimer.</text>
</comment>
<feature type="binding site" evidence="9">
    <location>
        <position position="118"/>
    </location>
    <ligand>
        <name>Mg(2+)</name>
        <dbReference type="ChEBI" id="CHEBI:18420"/>
    </ligand>
</feature>
<keyword evidence="9" id="KW-0460">Magnesium</keyword>
<reference evidence="12" key="2">
    <citation type="submission" date="2023-01" db="EMBL/GenBank/DDBJ databases">
        <authorList>
            <person name="Sun Q."/>
            <person name="Evtushenko L."/>
        </authorList>
    </citation>
    <scope>NUCLEOTIDE SEQUENCE</scope>
    <source>
        <strain evidence="12">VKM B-1513</strain>
    </source>
</reference>
<feature type="active site" evidence="9">
    <location>
        <position position="121"/>
    </location>
</feature>
<dbReference type="SMART" id="SM00358">
    <property type="entry name" value="DSRM"/>
    <property type="match status" value="1"/>
</dbReference>
<sequence>MADAQSELEARIGYAFRDKSLIDRALTHASYGDGRKGVRSYERLEFLGDRVLGLMTAEALFRLFDKASEGALAPRLNALVNKNACADVARSIDLGEALKMGRSEERGGGRNKTSILGDACEALIAAIYLDGGRPAAQAFYDRFWGPRIEALKAKPENPKSALQEWAARTGRGVPRYQLTERSGPDHRPVFTVEVTVSPLDPAIGEGGSKQAAERAAATALLEREGQHV</sequence>
<comment type="similarity">
    <text evidence="2">Belongs to the ribonuclease III family.</text>
</comment>
<keyword evidence="6 9" id="KW-0255">Endonuclease</keyword>
<feature type="binding site" evidence="9">
    <location>
        <position position="121"/>
    </location>
    <ligand>
        <name>Mg(2+)</name>
        <dbReference type="ChEBI" id="CHEBI:18420"/>
    </ligand>
</feature>
<comment type="catalytic activity">
    <reaction evidence="1 9">
        <text>Endonucleolytic cleavage to 5'-phosphomonoester.</text>
        <dbReference type="EC" id="3.1.26.3"/>
    </reaction>
</comment>
<feature type="domain" description="RNase III" evidence="11">
    <location>
        <begin position="5"/>
        <end position="132"/>
    </location>
</feature>
<dbReference type="PROSITE" id="PS50142">
    <property type="entry name" value="RNASE_3_2"/>
    <property type="match status" value="1"/>
</dbReference>
<dbReference type="SMART" id="SM00535">
    <property type="entry name" value="RIBOc"/>
    <property type="match status" value="1"/>
</dbReference>
<keyword evidence="7 9" id="KW-0378">Hydrolase</keyword>
<dbReference type="Pfam" id="PF14622">
    <property type="entry name" value="Ribonucleas_3_3"/>
    <property type="match status" value="1"/>
</dbReference>
<dbReference type="InterPro" id="IPR036389">
    <property type="entry name" value="RNase_III_sf"/>
</dbReference>
<gene>
    <name evidence="9 12" type="primary">rnc</name>
    <name evidence="12" type="ORF">GCM10017621_06570</name>
</gene>
<dbReference type="GO" id="GO:0019843">
    <property type="term" value="F:rRNA binding"/>
    <property type="evidence" value="ECO:0007669"/>
    <property type="project" value="UniProtKB-KW"/>
</dbReference>
<evidence type="ECO:0000259" key="10">
    <source>
        <dbReference type="PROSITE" id="PS50137"/>
    </source>
</evidence>
<keyword evidence="9" id="KW-0479">Metal-binding</keyword>
<keyword evidence="9" id="KW-0819">tRNA processing</keyword>
<dbReference type="Gene3D" id="3.30.160.20">
    <property type="match status" value="1"/>
</dbReference>
<evidence type="ECO:0000313" key="13">
    <source>
        <dbReference type="Proteomes" id="UP001143486"/>
    </source>
</evidence>
<keyword evidence="13" id="KW-1185">Reference proteome</keyword>
<dbReference type="InterPro" id="IPR011907">
    <property type="entry name" value="RNase_III"/>
</dbReference>
<feature type="domain" description="DRBM" evidence="10">
    <location>
        <begin position="157"/>
        <end position="226"/>
    </location>
</feature>
<dbReference type="GO" id="GO:0006364">
    <property type="term" value="P:rRNA processing"/>
    <property type="evidence" value="ECO:0007669"/>
    <property type="project" value="UniProtKB-UniRule"/>
</dbReference>
<dbReference type="EC" id="3.1.26.3" evidence="9"/>
<comment type="function">
    <text evidence="9">Digests double-stranded RNA. Involved in the processing of primary rRNA transcript to yield the immediate precursors to the large and small rRNAs (23S and 16S). Processes some mRNAs, and tRNAs when they are encoded in the rRNA operon. Processes pre-crRNA and tracrRNA of type II CRISPR loci if present in the organism.</text>
</comment>
<dbReference type="GO" id="GO:0003725">
    <property type="term" value="F:double-stranded RNA binding"/>
    <property type="evidence" value="ECO:0007669"/>
    <property type="project" value="TreeGrafter"/>
</dbReference>